<dbReference type="Proteomes" id="UP000218332">
    <property type="component" value="Unassembled WGS sequence"/>
</dbReference>
<name>A0A2A2HZ70_9GAMM</name>
<reference evidence="1 2" key="1">
    <citation type="submission" date="2017-07" db="EMBL/GenBank/DDBJ databases">
        <title>Tamlnaduibacter salinus (Mi-7) genome sequencing.</title>
        <authorList>
            <person name="Verma A."/>
            <person name="Krishnamurthi S."/>
        </authorList>
    </citation>
    <scope>NUCLEOTIDE SEQUENCE [LARGE SCALE GENOMIC DNA]</scope>
    <source>
        <strain evidence="1 2">Mi-7</strain>
    </source>
</reference>
<evidence type="ECO:0000313" key="2">
    <source>
        <dbReference type="Proteomes" id="UP000218332"/>
    </source>
</evidence>
<protein>
    <submittedName>
        <fullName evidence="1">Uncharacterized protein</fullName>
    </submittedName>
</protein>
<organism evidence="1 2">
    <name type="scientific">Tamilnaduibacter salinus</name>
    <dbReference type="NCBI Taxonomy" id="1484056"/>
    <lineage>
        <taxon>Bacteria</taxon>
        <taxon>Pseudomonadati</taxon>
        <taxon>Pseudomonadota</taxon>
        <taxon>Gammaproteobacteria</taxon>
        <taxon>Pseudomonadales</taxon>
        <taxon>Marinobacteraceae</taxon>
        <taxon>Tamilnaduibacter</taxon>
    </lineage>
</organism>
<feature type="non-terminal residue" evidence="1">
    <location>
        <position position="1"/>
    </location>
</feature>
<keyword evidence="2" id="KW-1185">Reference proteome</keyword>
<dbReference type="EMBL" id="NMPM01000115">
    <property type="protein sequence ID" value="PAV24679.1"/>
    <property type="molecule type" value="Genomic_DNA"/>
</dbReference>
<accession>A0A2A2HZ70</accession>
<gene>
    <name evidence="1" type="ORF">CF392_14915</name>
</gene>
<dbReference type="AlphaFoldDB" id="A0A2A2HZ70"/>
<proteinExistence type="predicted"/>
<comment type="caution">
    <text evidence="1">The sequence shown here is derived from an EMBL/GenBank/DDBJ whole genome shotgun (WGS) entry which is preliminary data.</text>
</comment>
<sequence length="75" mass="8509">EVMIGSWHCNTLLDQRVLHLVIETAKFAEGVLYLCQFQYSLLQTFISSVHNAGITGRFAEHQRNKAVPLMHLLGL</sequence>
<evidence type="ECO:0000313" key="1">
    <source>
        <dbReference type="EMBL" id="PAV24679.1"/>
    </source>
</evidence>